<dbReference type="Proteomes" id="UP000494106">
    <property type="component" value="Unassembled WGS sequence"/>
</dbReference>
<evidence type="ECO:0008006" key="5">
    <source>
        <dbReference type="Google" id="ProtNLM"/>
    </source>
</evidence>
<evidence type="ECO:0000256" key="2">
    <source>
        <dbReference type="SAM" id="MobiDB-lite"/>
    </source>
</evidence>
<feature type="compositionally biased region" description="Acidic residues" evidence="2">
    <location>
        <begin position="212"/>
        <end position="227"/>
    </location>
</feature>
<evidence type="ECO:0000313" key="4">
    <source>
        <dbReference type="Proteomes" id="UP000494106"/>
    </source>
</evidence>
<sequence length="551" mass="61673">MATLEDEIKDLKEKNNELAQKVQYWKMTAAERENEKLNLMKELNELRLKLSRLRNTGGYKARKLDTSIQQAGEKAISYLVEASSEIARSIEIAKAYMRDRQELEAQSPRWSTLGGTPTAERTDKVHRVPPMMMGGQSIQPVVALSRTMLNTSSTSTTTRSPNQIQNRSLTERAVPMHMLQDVYIPLTRIDISDIHNNNMETDTEVEANNADDSAEELGLDDGEEGMDDSARMSEDDNEFSGRKLHALSEEEESETEDGNTPRVTVRIDNPLEGPSWLLDSPQERSSNQSGRATLEPDSTTEPDRTPATSTSQKSEDNVQKENNQGVSVRVSCEFSPTVRRRKRTSSPPTLSTPHHYSPRPASLRKNSTSGRVLKVMVAKMRLDSDGEGSPPKRARSPPDPLLAFDAPSPNGATDSAVIVSVTRSRLLDKEIKPEPDATLSRQDSHEALRCRINSQDSRDSHESRISQDTYEPRNRTKEPENQRRTNNQNGNVRGRLLSEDSVQRSRGGSHDSRDSDSGSGGGGDSICEGRTRRPRKNVTYKEKPLNRKLRR</sequence>
<gene>
    <name evidence="3" type="ORF">APLA_LOCUS11506</name>
</gene>
<dbReference type="EMBL" id="CADEBC010000532">
    <property type="protein sequence ID" value="CAB3248111.1"/>
    <property type="molecule type" value="Genomic_DNA"/>
</dbReference>
<accession>A0A8S1ASP7</accession>
<feature type="compositionally biased region" description="Polar residues" evidence="2">
    <location>
        <begin position="283"/>
        <end position="299"/>
    </location>
</feature>
<feature type="region of interest" description="Disordered" evidence="2">
    <location>
        <begin position="204"/>
        <end position="551"/>
    </location>
</feature>
<evidence type="ECO:0000313" key="3">
    <source>
        <dbReference type="EMBL" id="CAB3248111.1"/>
    </source>
</evidence>
<feature type="compositionally biased region" description="Basic and acidic residues" evidence="2">
    <location>
        <begin position="425"/>
        <end position="435"/>
    </location>
</feature>
<dbReference type="AlphaFoldDB" id="A0A8S1ASP7"/>
<feature type="compositionally biased region" description="Polar residues" evidence="2">
    <location>
        <begin position="345"/>
        <end position="354"/>
    </location>
</feature>
<organism evidence="3 4">
    <name type="scientific">Arctia plantaginis</name>
    <name type="common">Wood tiger moth</name>
    <name type="synonym">Phalaena plantaginis</name>
    <dbReference type="NCBI Taxonomy" id="874455"/>
    <lineage>
        <taxon>Eukaryota</taxon>
        <taxon>Metazoa</taxon>
        <taxon>Ecdysozoa</taxon>
        <taxon>Arthropoda</taxon>
        <taxon>Hexapoda</taxon>
        <taxon>Insecta</taxon>
        <taxon>Pterygota</taxon>
        <taxon>Neoptera</taxon>
        <taxon>Endopterygota</taxon>
        <taxon>Lepidoptera</taxon>
        <taxon>Glossata</taxon>
        <taxon>Ditrysia</taxon>
        <taxon>Noctuoidea</taxon>
        <taxon>Erebidae</taxon>
        <taxon>Arctiinae</taxon>
        <taxon>Arctia</taxon>
    </lineage>
</organism>
<dbReference type="OrthoDB" id="7488133at2759"/>
<reference evidence="3 4" key="1">
    <citation type="submission" date="2020-04" db="EMBL/GenBank/DDBJ databases">
        <authorList>
            <person name="Wallbank WR R."/>
            <person name="Pardo Diaz C."/>
            <person name="Kozak K."/>
            <person name="Martin S."/>
            <person name="Jiggins C."/>
            <person name="Moest M."/>
            <person name="Warren A I."/>
            <person name="Byers J.R.P. K."/>
            <person name="Montejo-Kovacevich G."/>
            <person name="Yen C E."/>
        </authorList>
    </citation>
    <scope>NUCLEOTIDE SEQUENCE [LARGE SCALE GENOMIC DNA]</scope>
</reference>
<keyword evidence="4" id="KW-1185">Reference proteome</keyword>
<comment type="caution">
    <text evidence="3">The sequence shown here is derived from an EMBL/GenBank/DDBJ whole genome shotgun (WGS) entry which is preliminary data.</text>
</comment>
<feature type="coiled-coil region" evidence="1">
    <location>
        <begin position="1"/>
        <end position="56"/>
    </location>
</feature>
<keyword evidence="1" id="KW-0175">Coiled coil</keyword>
<feature type="compositionally biased region" description="Basic and acidic residues" evidence="2">
    <location>
        <begin position="496"/>
        <end position="516"/>
    </location>
</feature>
<proteinExistence type="predicted"/>
<name>A0A8S1ASP7_ARCPL</name>
<protein>
    <recommendedName>
        <fullName evidence="5">Shugoshin C-terminal domain-containing protein</fullName>
    </recommendedName>
</protein>
<feature type="compositionally biased region" description="Basic and acidic residues" evidence="2">
    <location>
        <begin position="456"/>
        <end position="483"/>
    </location>
</feature>
<evidence type="ECO:0000256" key="1">
    <source>
        <dbReference type="SAM" id="Coils"/>
    </source>
</evidence>